<feature type="transmembrane region" description="Helical" evidence="8">
    <location>
        <begin position="121"/>
        <end position="146"/>
    </location>
</feature>
<evidence type="ECO:0000313" key="10">
    <source>
        <dbReference type="EMBL" id="QRD87584.1"/>
    </source>
</evidence>
<dbReference type="PANTHER" id="PTHR32468:SF0">
    <property type="entry name" value="K(+)_H(+) ANTIPORTER 1"/>
    <property type="match status" value="1"/>
</dbReference>
<keyword evidence="6 8" id="KW-0472">Membrane</keyword>
<evidence type="ECO:0000313" key="11">
    <source>
        <dbReference type="Proteomes" id="UP000596276"/>
    </source>
</evidence>
<name>A0A7U2QWS7_ASPFN</name>
<evidence type="ECO:0000256" key="6">
    <source>
        <dbReference type="ARBA" id="ARBA00023136"/>
    </source>
</evidence>
<feature type="domain" description="Cation/H+ exchanger transmembrane" evidence="9">
    <location>
        <begin position="40"/>
        <end position="426"/>
    </location>
</feature>
<feature type="region of interest" description="Disordered" evidence="7">
    <location>
        <begin position="914"/>
        <end position="946"/>
    </location>
</feature>
<dbReference type="Proteomes" id="UP000596276">
    <property type="component" value="Chromosome 1"/>
</dbReference>
<dbReference type="VEuPathDB" id="FungiDB:AFLA_003344"/>
<evidence type="ECO:0000256" key="5">
    <source>
        <dbReference type="ARBA" id="ARBA00023065"/>
    </source>
</evidence>
<dbReference type="GO" id="GO:0015297">
    <property type="term" value="F:antiporter activity"/>
    <property type="evidence" value="ECO:0007669"/>
    <property type="project" value="InterPro"/>
</dbReference>
<comment type="subcellular location">
    <subcellularLocation>
        <location evidence="1">Membrane</location>
        <topology evidence="1">Multi-pass membrane protein</topology>
    </subcellularLocation>
</comment>
<dbReference type="PANTHER" id="PTHR32468">
    <property type="entry name" value="CATION/H + ANTIPORTER"/>
    <property type="match status" value="1"/>
</dbReference>
<dbReference type="GO" id="GO:0016020">
    <property type="term" value="C:membrane"/>
    <property type="evidence" value="ECO:0007669"/>
    <property type="project" value="UniProtKB-SubCell"/>
</dbReference>
<evidence type="ECO:0000256" key="2">
    <source>
        <dbReference type="ARBA" id="ARBA00022448"/>
    </source>
</evidence>
<feature type="transmembrane region" description="Helical" evidence="8">
    <location>
        <begin position="88"/>
        <end position="109"/>
    </location>
</feature>
<keyword evidence="5" id="KW-0406">Ion transport</keyword>
<feature type="region of interest" description="Disordered" evidence="7">
    <location>
        <begin position="964"/>
        <end position="1024"/>
    </location>
</feature>
<feature type="transmembrane region" description="Helical" evidence="8">
    <location>
        <begin position="29"/>
        <end position="46"/>
    </location>
</feature>
<feature type="transmembrane region" description="Helical" evidence="8">
    <location>
        <begin position="378"/>
        <end position="397"/>
    </location>
</feature>
<feature type="compositionally biased region" description="Acidic residues" evidence="7">
    <location>
        <begin position="998"/>
        <end position="1024"/>
    </location>
</feature>
<evidence type="ECO:0000256" key="4">
    <source>
        <dbReference type="ARBA" id="ARBA00022989"/>
    </source>
</evidence>
<feature type="transmembrane region" description="Helical" evidence="8">
    <location>
        <begin position="344"/>
        <end position="366"/>
    </location>
</feature>
<keyword evidence="2" id="KW-0813">Transport</keyword>
<proteinExistence type="predicted"/>
<feature type="compositionally biased region" description="Basic and acidic residues" evidence="7">
    <location>
        <begin position="933"/>
        <end position="942"/>
    </location>
</feature>
<feature type="transmembrane region" description="Helical" evidence="8">
    <location>
        <begin position="409"/>
        <end position="431"/>
    </location>
</feature>
<feature type="transmembrane region" description="Helical" evidence="8">
    <location>
        <begin position="266"/>
        <end position="285"/>
    </location>
</feature>
<feature type="transmembrane region" description="Helical" evidence="8">
    <location>
        <begin position="478"/>
        <end position="498"/>
    </location>
</feature>
<dbReference type="InterPro" id="IPR038770">
    <property type="entry name" value="Na+/solute_symporter_sf"/>
</dbReference>
<dbReference type="InterPro" id="IPR006153">
    <property type="entry name" value="Cation/H_exchanger_TM"/>
</dbReference>
<reference evidence="11" key="1">
    <citation type="journal article" date="2021" name="G3 (Bethesda)">
        <title>Chromosome assembled and annotated genome sequence of Aspergillus flavus NRRL 3357.</title>
        <authorList>
            <person name="Skerker J.M."/>
            <person name="Pianalto K.M."/>
            <person name="Mondo S.J."/>
            <person name="Yang K."/>
            <person name="Arkin A.P."/>
            <person name="Keller N.P."/>
            <person name="Grigoriev I.V."/>
            <person name="Louise Glass N.L."/>
        </authorList>
    </citation>
    <scope>NUCLEOTIDE SEQUENCE [LARGE SCALE GENOMIC DNA]</scope>
    <source>
        <strain evidence="11">ATCC 200026 / FGSC A1120 / IAM 13836 / NRRL 3357 / JCM 12722 / SRRC 167</strain>
    </source>
</reference>
<feature type="region of interest" description="Disordered" evidence="7">
    <location>
        <begin position="745"/>
        <end position="772"/>
    </location>
</feature>
<sequence>MADNATRVTPQGGILEGGNPSHYDKKNPIVIFIIQASIIIILCRALHWPLSKIRQPRVIAEVIGGVILGPSVMGRIPGFTEAIFPDASIPNLNLVANLGLILFLFLVGLETDLRFLFSNLRVAASVSAAGMILPFGLGCAISYGLYNTFSDEPGTVKINFGTFLLFIGIAMAITAFPVLCRILTELKLLGTNVGVIVLSAGVGNDVVGWILLALCVALVNAGTGLTALWVLLVCVGYVLFLFLLFRPLFLLFLKKTGSLQKGPSQSVVAVTLLIALASSFFTQVIGVHAIFGGFLIGLLCPHEGGFAIKLTEKIEDLVAALFLPLYFTLSGLQTNLGLLDTGLVWGYVIAVIAIALIAKIVGGALAARLCGLLWRESLSIGVLMSCKGLVELIVLNIGLQANILSTRTFTMFVVMALVTTFVTTPLTTVLYPKWYQIKVDRWRRGEIDWNGNPIQSDSRVDSVTLAKEQLQGTTVRRLLVYLRLDGLSSICTLAALLGPSRLAQPPLPKMHPDKRKSQTMSPEPAAEEAAQTEVEDAPALQVHGVRLMELTDRDSSVMKVSEIEEYTLWDPVVNTFRAFGQWHDMSIMAGVSVVPEHSYADTVVGMAREESSDLLLIPWSETGAMSEHQTGLGIDEASRFANGPYTDFVSNVMRQSSSSVGVLIERSIYSRRTRKGLLTKRSFSAMSIRSSVWNSAPPAAARSHHIVLPFFGGDDDRFALRFVMQLAQNDQVTATIIHIDVAPSPPQVSEVHQSSPSSTTKDKSSSQILTTAQGSESDATFFGAMKDSLSEELTTRIVFTRVSPQRDSTDAVGVAVTAVKEEMGKVPQKAGNIVVVGRRNNRVDLNESSTSSQEEVGAETSRVLGAVAQAMVRTENRIVGDVLVLQAGMGAVGARHPTTPHKASTAHLLKRIRRSQLRPLPQRRPPPKQNIRNKGEKPHNCEGDVGEALDAFHPAPAECLVDEAGVDGGADGAEDGDVGEAGHGDGALFGTVHVAEGTADEDGADAAEEAEQGAADEDGGDVLA</sequence>
<evidence type="ECO:0000256" key="7">
    <source>
        <dbReference type="SAM" id="MobiDB-lite"/>
    </source>
</evidence>
<evidence type="ECO:0000256" key="3">
    <source>
        <dbReference type="ARBA" id="ARBA00022692"/>
    </source>
</evidence>
<dbReference type="Pfam" id="PF00999">
    <property type="entry name" value="Na_H_Exchanger"/>
    <property type="match status" value="1"/>
</dbReference>
<gene>
    <name evidence="10" type="ORF">F9C07_2059958</name>
</gene>
<evidence type="ECO:0000256" key="1">
    <source>
        <dbReference type="ARBA" id="ARBA00004141"/>
    </source>
</evidence>
<keyword evidence="11" id="KW-1185">Reference proteome</keyword>
<protein>
    <submittedName>
        <fullName evidence="10">K+/H+ antiporter</fullName>
    </submittedName>
</protein>
<feature type="transmembrane region" description="Helical" evidence="8">
    <location>
        <begin position="158"/>
        <end position="183"/>
    </location>
</feature>
<evidence type="ECO:0000259" key="9">
    <source>
        <dbReference type="Pfam" id="PF00999"/>
    </source>
</evidence>
<feature type="compositionally biased region" description="Low complexity" evidence="7">
    <location>
        <begin position="523"/>
        <end position="532"/>
    </location>
</feature>
<feature type="transmembrane region" description="Helical" evidence="8">
    <location>
        <begin position="225"/>
        <end position="245"/>
    </location>
</feature>
<accession>A0A7U2QWS7</accession>
<dbReference type="AlphaFoldDB" id="A0A7U2QWS7"/>
<dbReference type="InterPro" id="IPR050794">
    <property type="entry name" value="CPA2_transporter"/>
</dbReference>
<dbReference type="EMBL" id="CP044619">
    <property type="protein sequence ID" value="QRD87584.1"/>
    <property type="molecule type" value="Genomic_DNA"/>
</dbReference>
<organism evidence="10 11">
    <name type="scientific">Aspergillus flavus (strain ATCC 200026 / FGSC A1120 / IAM 13836 / NRRL 3357 / JCM 12722 / SRRC 167)</name>
    <dbReference type="NCBI Taxonomy" id="332952"/>
    <lineage>
        <taxon>Eukaryota</taxon>
        <taxon>Fungi</taxon>
        <taxon>Dikarya</taxon>
        <taxon>Ascomycota</taxon>
        <taxon>Pezizomycotina</taxon>
        <taxon>Eurotiomycetes</taxon>
        <taxon>Eurotiomycetidae</taxon>
        <taxon>Eurotiales</taxon>
        <taxon>Aspergillaceae</taxon>
        <taxon>Aspergillus</taxon>
        <taxon>Aspergillus subgen. Circumdati</taxon>
    </lineage>
</organism>
<evidence type="ECO:0000256" key="8">
    <source>
        <dbReference type="SAM" id="Phobius"/>
    </source>
</evidence>
<feature type="transmembrane region" description="Helical" evidence="8">
    <location>
        <begin position="195"/>
        <end position="219"/>
    </location>
</feature>
<dbReference type="Gene3D" id="1.20.1530.20">
    <property type="match status" value="1"/>
</dbReference>
<dbReference type="VEuPathDB" id="FungiDB:F9C07_2059958"/>
<dbReference type="GO" id="GO:1902600">
    <property type="term" value="P:proton transmembrane transport"/>
    <property type="evidence" value="ECO:0007669"/>
    <property type="project" value="InterPro"/>
</dbReference>
<feature type="region of interest" description="Disordered" evidence="7">
    <location>
        <begin position="504"/>
        <end position="534"/>
    </location>
</feature>
<keyword evidence="3 8" id="KW-0812">Transmembrane</keyword>
<keyword evidence="4 8" id="KW-1133">Transmembrane helix</keyword>
<feature type="transmembrane region" description="Helical" evidence="8">
    <location>
        <begin position="58"/>
        <end position="76"/>
    </location>
</feature>